<gene>
    <name evidence="1" type="ORF">EXIGLDRAFT_784244</name>
</gene>
<dbReference type="AlphaFoldDB" id="A0A166MKV1"/>
<reference evidence="1 2" key="1">
    <citation type="journal article" date="2016" name="Mol. Biol. Evol.">
        <title>Comparative Genomics of Early-Diverging Mushroom-Forming Fungi Provides Insights into the Origins of Lignocellulose Decay Capabilities.</title>
        <authorList>
            <person name="Nagy L.G."/>
            <person name="Riley R."/>
            <person name="Tritt A."/>
            <person name="Adam C."/>
            <person name="Daum C."/>
            <person name="Floudas D."/>
            <person name="Sun H."/>
            <person name="Yadav J.S."/>
            <person name="Pangilinan J."/>
            <person name="Larsson K.H."/>
            <person name="Matsuura K."/>
            <person name="Barry K."/>
            <person name="Labutti K."/>
            <person name="Kuo R."/>
            <person name="Ohm R.A."/>
            <person name="Bhattacharya S.S."/>
            <person name="Shirouzu T."/>
            <person name="Yoshinaga Y."/>
            <person name="Martin F.M."/>
            <person name="Grigoriev I.V."/>
            <person name="Hibbett D.S."/>
        </authorList>
    </citation>
    <scope>NUCLEOTIDE SEQUENCE [LARGE SCALE GENOMIC DNA]</scope>
    <source>
        <strain evidence="1 2">HHB12029</strain>
    </source>
</reference>
<evidence type="ECO:0000313" key="2">
    <source>
        <dbReference type="Proteomes" id="UP000077266"/>
    </source>
</evidence>
<keyword evidence="2" id="KW-1185">Reference proteome</keyword>
<accession>A0A166MKV1</accession>
<protein>
    <submittedName>
        <fullName evidence="1">Uncharacterized protein</fullName>
    </submittedName>
</protein>
<proteinExistence type="predicted"/>
<sequence>MPYCAHAALCFVDIRYVSSFHRVCEMRVVRNHSTLMYVHISILASRLLTVCVI</sequence>
<name>A0A166MKV1_EXIGL</name>
<evidence type="ECO:0000313" key="1">
    <source>
        <dbReference type="EMBL" id="KZV78148.1"/>
    </source>
</evidence>
<dbReference type="Proteomes" id="UP000077266">
    <property type="component" value="Unassembled WGS sequence"/>
</dbReference>
<dbReference type="InParanoid" id="A0A166MKV1"/>
<dbReference type="EMBL" id="KV427086">
    <property type="protein sequence ID" value="KZV78148.1"/>
    <property type="molecule type" value="Genomic_DNA"/>
</dbReference>
<organism evidence="1 2">
    <name type="scientific">Exidia glandulosa HHB12029</name>
    <dbReference type="NCBI Taxonomy" id="1314781"/>
    <lineage>
        <taxon>Eukaryota</taxon>
        <taxon>Fungi</taxon>
        <taxon>Dikarya</taxon>
        <taxon>Basidiomycota</taxon>
        <taxon>Agaricomycotina</taxon>
        <taxon>Agaricomycetes</taxon>
        <taxon>Auriculariales</taxon>
        <taxon>Exidiaceae</taxon>
        <taxon>Exidia</taxon>
    </lineage>
</organism>